<reference evidence="1 2" key="1">
    <citation type="submission" date="2015-01" db="EMBL/GenBank/DDBJ databases">
        <title>The Genome Sequence of Exophiala sideris CBS121828.</title>
        <authorList>
            <consortium name="The Broad Institute Genomics Platform"/>
            <person name="Cuomo C."/>
            <person name="de Hoog S."/>
            <person name="Gorbushina A."/>
            <person name="Stielow B."/>
            <person name="Teixiera M."/>
            <person name="Abouelleil A."/>
            <person name="Chapman S.B."/>
            <person name="Priest M."/>
            <person name="Young S.K."/>
            <person name="Wortman J."/>
            <person name="Nusbaum C."/>
            <person name="Birren B."/>
        </authorList>
    </citation>
    <scope>NUCLEOTIDE SEQUENCE [LARGE SCALE GENOMIC DNA]</scope>
    <source>
        <strain evidence="1 2">CBS 121828</strain>
    </source>
</reference>
<accession>A0A0D1Z6W8</accession>
<sequence>MASTPQPQSPGQIHSGIVTPMQRQASLEPFLVYQVCRRFVKVWSSAHWSRNFVNSWGKGPMKVYPISVSSCLHFLRAAFLWFRMLMDCSLLGLVKLFARSARRPSCLTKPAR</sequence>
<dbReference type="HOGENOM" id="CLU_2145883_0_0_1"/>
<dbReference type="AlphaFoldDB" id="A0A0D1Z6W8"/>
<organism evidence="1 2">
    <name type="scientific">Exophiala sideris</name>
    <dbReference type="NCBI Taxonomy" id="1016849"/>
    <lineage>
        <taxon>Eukaryota</taxon>
        <taxon>Fungi</taxon>
        <taxon>Dikarya</taxon>
        <taxon>Ascomycota</taxon>
        <taxon>Pezizomycotina</taxon>
        <taxon>Eurotiomycetes</taxon>
        <taxon>Chaetothyriomycetidae</taxon>
        <taxon>Chaetothyriales</taxon>
        <taxon>Herpotrichiellaceae</taxon>
        <taxon>Exophiala</taxon>
    </lineage>
</organism>
<proteinExistence type="predicted"/>
<evidence type="ECO:0000313" key="1">
    <source>
        <dbReference type="EMBL" id="KIV82598.1"/>
    </source>
</evidence>
<evidence type="ECO:0000313" key="2">
    <source>
        <dbReference type="Proteomes" id="UP000053599"/>
    </source>
</evidence>
<dbReference type="Proteomes" id="UP000053599">
    <property type="component" value="Unassembled WGS sequence"/>
</dbReference>
<protein>
    <submittedName>
        <fullName evidence="1">Uncharacterized protein</fullName>
    </submittedName>
</protein>
<name>A0A0D1Z6W8_9EURO</name>
<gene>
    <name evidence="1" type="ORF">PV11_04698</name>
</gene>
<dbReference type="EMBL" id="KN846952">
    <property type="protein sequence ID" value="KIV82598.1"/>
    <property type="molecule type" value="Genomic_DNA"/>
</dbReference>